<dbReference type="Proteomes" id="UP000886520">
    <property type="component" value="Chromosome 19"/>
</dbReference>
<comment type="caution">
    <text evidence="2">The sequence shown here is derived from an EMBL/GenBank/DDBJ whole genome shotgun (WGS) entry which is preliminary data.</text>
</comment>
<gene>
    <name evidence="2" type="ORF">GOP47_0020279</name>
</gene>
<dbReference type="PANTHER" id="PTHR33312">
    <property type="entry name" value="MEMBRANE-ASSOCIATED KINASE REGULATOR 4-RELATED"/>
    <property type="match status" value="1"/>
</dbReference>
<dbReference type="AlphaFoldDB" id="A0A9D4UCP3"/>
<proteinExistence type="predicted"/>
<dbReference type="InterPro" id="IPR039620">
    <property type="entry name" value="BKI1/MAKR1/3/4"/>
</dbReference>
<dbReference type="GO" id="GO:0005886">
    <property type="term" value="C:plasma membrane"/>
    <property type="evidence" value="ECO:0007669"/>
    <property type="project" value="InterPro"/>
</dbReference>
<evidence type="ECO:0000313" key="2">
    <source>
        <dbReference type="EMBL" id="KAI5065584.1"/>
    </source>
</evidence>
<reference evidence="2" key="1">
    <citation type="submission" date="2021-01" db="EMBL/GenBank/DDBJ databases">
        <title>Adiantum capillus-veneris genome.</title>
        <authorList>
            <person name="Fang Y."/>
            <person name="Liao Q."/>
        </authorList>
    </citation>
    <scope>NUCLEOTIDE SEQUENCE</scope>
    <source>
        <strain evidence="2">H3</strain>
        <tissue evidence="2">Leaf</tissue>
    </source>
</reference>
<evidence type="ECO:0000313" key="3">
    <source>
        <dbReference type="Proteomes" id="UP000886520"/>
    </source>
</evidence>
<evidence type="ECO:0000256" key="1">
    <source>
        <dbReference type="SAM" id="MobiDB-lite"/>
    </source>
</evidence>
<feature type="compositionally biased region" description="Low complexity" evidence="1">
    <location>
        <begin position="215"/>
        <end position="229"/>
    </location>
</feature>
<keyword evidence="3" id="KW-1185">Reference proteome</keyword>
<protein>
    <submittedName>
        <fullName evidence="2">Uncharacterized protein</fullName>
    </submittedName>
</protein>
<accession>A0A9D4UCP3</accession>
<dbReference type="EMBL" id="JABFUD020000019">
    <property type="protein sequence ID" value="KAI5065584.1"/>
    <property type="molecule type" value="Genomic_DNA"/>
</dbReference>
<feature type="compositionally biased region" description="Low complexity" evidence="1">
    <location>
        <begin position="193"/>
        <end position="207"/>
    </location>
</feature>
<name>A0A9D4UCP3_ADICA</name>
<sequence>MEESPRSMRRMLEDGLDCKAQFISMELVMQKISNGWEDSPKMRRGMQISLESHEEFEFTMSNLAARADLYEPTMEVAPADELFFRGQLLPLELDPRLQLVHTLSGLQRGQHFEDSLEYKSAVEEELSMKLAYAEAFPFAAADEDGFPLHPGFQEGLSLKSVNEEGSCVQELAASNTRSSRSNGGADALKNDSRSSSFRSQQSSYWGSGEKDSRDSSSSSRCSNGSSQDGCLHAAERRAQQQNKAMASSSRLNNMANANDKVELHADQHGKPPLPCPKVKKWSWKALFTGLRRAAKIRVDDERSQNISQRDAANRQRKSSLFGFGSTMEASRGVERDEYQGQSCYVGSAEMRKARYPQASRGKSLANDDYGGHRYYMGTGGYKGYSYYEGSHGGRPGKEKARLGIIAWNARESWQRWVKRPLSGKLSNTHKQSMLIHEDIHPSFTMKAKSLSSTPLTKSPVRRADNVANTLEFYSAPSSKYVDVGFAASCPASMRSSPHHSGVLAVVNKPPPSSSLHDLHTAIQGAIAHCKQSQSADPP</sequence>
<feature type="compositionally biased region" description="Polar residues" evidence="1">
    <location>
        <begin position="172"/>
        <end position="182"/>
    </location>
</feature>
<organism evidence="2 3">
    <name type="scientific">Adiantum capillus-veneris</name>
    <name type="common">Maidenhair fern</name>
    <dbReference type="NCBI Taxonomy" id="13818"/>
    <lineage>
        <taxon>Eukaryota</taxon>
        <taxon>Viridiplantae</taxon>
        <taxon>Streptophyta</taxon>
        <taxon>Embryophyta</taxon>
        <taxon>Tracheophyta</taxon>
        <taxon>Polypodiopsida</taxon>
        <taxon>Polypodiidae</taxon>
        <taxon>Polypodiales</taxon>
        <taxon>Pteridineae</taxon>
        <taxon>Pteridaceae</taxon>
        <taxon>Vittarioideae</taxon>
        <taxon>Adiantum</taxon>
    </lineage>
</organism>
<dbReference type="OrthoDB" id="1927169at2759"/>
<dbReference type="PANTHER" id="PTHR33312:SF21">
    <property type="entry name" value="MEMBRANE-ASSOCIATED KINASE REGULATOR 3-RELATED"/>
    <property type="match status" value="1"/>
</dbReference>
<feature type="region of interest" description="Disordered" evidence="1">
    <location>
        <begin position="171"/>
        <end position="230"/>
    </location>
</feature>
<dbReference type="GO" id="GO:0019210">
    <property type="term" value="F:kinase inhibitor activity"/>
    <property type="evidence" value="ECO:0007669"/>
    <property type="project" value="InterPro"/>
</dbReference>